<dbReference type="Proteomes" id="UP000499080">
    <property type="component" value="Unassembled WGS sequence"/>
</dbReference>
<sequence length="115" mass="12877">METPVKLKTKSGEVLPPTLRLYPVEVSEHEKQLFQKCEPLVKTFTCDDSSAAERDSLDKAESDEPTSRYHKTSAKDVVCAPVQDYDNQRPSNHCCHSSIFLRCWMTGNGTLVASS</sequence>
<protein>
    <submittedName>
        <fullName evidence="2">Uncharacterized protein</fullName>
    </submittedName>
</protein>
<name>A0A4Y2B5E2_ARAVE</name>
<evidence type="ECO:0000313" key="3">
    <source>
        <dbReference type="Proteomes" id="UP000499080"/>
    </source>
</evidence>
<proteinExistence type="predicted"/>
<feature type="region of interest" description="Disordered" evidence="1">
    <location>
        <begin position="48"/>
        <end position="73"/>
    </location>
</feature>
<organism evidence="2 3">
    <name type="scientific">Araneus ventricosus</name>
    <name type="common">Orbweaver spider</name>
    <name type="synonym">Epeira ventricosa</name>
    <dbReference type="NCBI Taxonomy" id="182803"/>
    <lineage>
        <taxon>Eukaryota</taxon>
        <taxon>Metazoa</taxon>
        <taxon>Ecdysozoa</taxon>
        <taxon>Arthropoda</taxon>
        <taxon>Chelicerata</taxon>
        <taxon>Arachnida</taxon>
        <taxon>Araneae</taxon>
        <taxon>Araneomorphae</taxon>
        <taxon>Entelegynae</taxon>
        <taxon>Araneoidea</taxon>
        <taxon>Araneidae</taxon>
        <taxon>Araneus</taxon>
    </lineage>
</organism>
<dbReference type="AlphaFoldDB" id="A0A4Y2B5E2"/>
<keyword evidence="3" id="KW-1185">Reference proteome</keyword>
<evidence type="ECO:0000256" key="1">
    <source>
        <dbReference type="SAM" id="MobiDB-lite"/>
    </source>
</evidence>
<accession>A0A4Y2B5E2</accession>
<dbReference type="EMBL" id="BGPR01000053">
    <property type="protein sequence ID" value="GBL87430.1"/>
    <property type="molecule type" value="Genomic_DNA"/>
</dbReference>
<gene>
    <name evidence="2" type="ORF">AVEN_118368_1</name>
</gene>
<reference evidence="2 3" key="1">
    <citation type="journal article" date="2019" name="Sci. Rep.">
        <title>Orb-weaving spider Araneus ventricosus genome elucidates the spidroin gene catalogue.</title>
        <authorList>
            <person name="Kono N."/>
            <person name="Nakamura H."/>
            <person name="Ohtoshi R."/>
            <person name="Moran D.A.P."/>
            <person name="Shinohara A."/>
            <person name="Yoshida Y."/>
            <person name="Fujiwara M."/>
            <person name="Mori M."/>
            <person name="Tomita M."/>
            <person name="Arakawa K."/>
        </authorList>
    </citation>
    <scope>NUCLEOTIDE SEQUENCE [LARGE SCALE GENOMIC DNA]</scope>
</reference>
<comment type="caution">
    <text evidence="2">The sequence shown here is derived from an EMBL/GenBank/DDBJ whole genome shotgun (WGS) entry which is preliminary data.</text>
</comment>
<feature type="compositionally biased region" description="Basic and acidic residues" evidence="1">
    <location>
        <begin position="51"/>
        <end position="67"/>
    </location>
</feature>
<evidence type="ECO:0000313" key="2">
    <source>
        <dbReference type="EMBL" id="GBL87430.1"/>
    </source>
</evidence>